<organism evidence="2 3">
    <name type="scientific">Dacryopinax primogenitus (strain DJM 731)</name>
    <name type="common">Brown rot fungus</name>
    <dbReference type="NCBI Taxonomy" id="1858805"/>
    <lineage>
        <taxon>Eukaryota</taxon>
        <taxon>Fungi</taxon>
        <taxon>Dikarya</taxon>
        <taxon>Basidiomycota</taxon>
        <taxon>Agaricomycotina</taxon>
        <taxon>Dacrymycetes</taxon>
        <taxon>Dacrymycetales</taxon>
        <taxon>Dacrymycetaceae</taxon>
        <taxon>Dacryopinax</taxon>
    </lineage>
</organism>
<evidence type="ECO:0000256" key="1">
    <source>
        <dbReference type="SAM" id="MobiDB-lite"/>
    </source>
</evidence>
<dbReference type="EMBL" id="JH795880">
    <property type="protein sequence ID" value="EJT96833.1"/>
    <property type="molecule type" value="Genomic_DNA"/>
</dbReference>
<gene>
    <name evidence="2" type="ORF">DACRYDRAFT_25500</name>
</gene>
<evidence type="ECO:0000313" key="3">
    <source>
        <dbReference type="Proteomes" id="UP000030653"/>
    </source>
</evidence>
<proteinExistence type="predicted"/>
<feature type="region of interest" description="Disordered" evidence="1">
    <location>
        <begin position="1"/>
        <end position="41"/>
    </location>
</feature>
<keyword evidence="3" id="KW-1185">Reference proteome</keyword>
<reference evidence="2 3" key="1">
    <citation type="journal article" date="2012" name="Science">
        <title>The Paleozoic origin of enzymatic lignin decomposition reconstructed from 31 fungal genomes.</title>
        <authorList>
            <person name="Floudas D."/>
            <person name="Binder M."/>
            <person name="Riley R."/>
            <person name="Barry K."/>
            <person name="Blanchette R.A."/>
            <person name="Henrissat B."/>
            <person name="Martinez A.T."/>
            <person name="Otillar R."/>
            <person name="Spatafora J.W."/>
            <person name="Yadav J.S."/>
            <person name="Aerts A."/>
            <person name="Benoit I."/>
            <person name="Boyd A."/>
            <person name="Carlson A."/>
            <person name="Copeland A."/>
            <person name="Coutinho P.M."/>
            <person name="de Vries R.P."/>
            <person name="Ferreira P."/>
            <person name="Findley K."/>
            <person name="Foster B."/>
            <person name="Gaskell J."/>
            <person name="Glotzer D."/>
            <person name="Gorecki P."/>
            <person name="Heitman J."/>
            <person name="Hesse C."/>
            <person name="Hori C."/>
            <person name="Igarashi K."/>
            <person name="Jurgens J.A."/>
            <person name="Kallen N."/>
            <person name="Kersten P."/>
            <person name="Kohler A."/>
            <person name="Kuees U."/>
            <person name="Kumar T.K.A."/>
            <person name="Kuo A."/>
            <person name="LaButti K."/>
            <person name="Larrondo L.F."/>
            <person name="Lindquist E."/>
            <person name="Ling A."/>
            <person name="Lombard V."/>
            <person name="Lucas S."/>
            <person name="Lundell T."/>
            <person name="Martin R."/>
            <person name="McLaughlin D.J."/>
            <person name="Morgenstern I."/>
            <person name="Morin E."/>
            <person name="Murat C."/>
            <person name="Nagy L.G."/>
            <person name="Nolan M."/>
            <person name="Ohm R.A."/>
            <person name="Patyshakuliyeva A."/>
            <person name="Rokas A."/>
            <person name="Ruiz-Duenas F.J."/>
            <person name="Sabat G."/>
            <person name="Salamov A."/>
            <person name="Samejima M."/>
            <person name="Schmutz J."/>
            <person name="Slot J.C."/>
            <person name="St John F."/>
            <person name="Stenlid J."/>
            <person name="Sun H."/>
            <person name="Sun S."/>
            <person name="Syed K."/>
            <person name="Tsang A."/>
            <person name="Wiebenga A."/>
            <person name="Young D."/>
            <person name="Pisabarro A."/>
            <person name="Eastwood D.C."/>
            <person name="Martin F."/>
            <person name="Cullen D."/>
            <person name="Grigoriev I.V."/>
            <person name="Hibbett D.S."/>
        </authorList>
    </citation>
    <scope>NUCLEOTIDE SEQUENCE [LARGE SCALE GENOMIC DNA]</scope>
    <source>
        <strain evidence="2 3">DJM-731 SS1</strain>
    </source>
</reference>
<feature type="compositionally biased region" description="Basic and acidic residues" evidence="1">
    <location>
        <begin position="16"/>
        <end position="28"/>
    </location>
</feature>
<name>M5FP59_DACPD</name>
<evidence type="ECO:0000313" key="2">
    <source>
        <dbReference type="EMBL" id="EJT96833.1"/>
    </source>
</evidence>
<dbReference type="RefSeq" id="XP_040623731.1">
    <property type="nucleotide sequence ID" value="XM_040774189.1"/>
</dbReference>
<protein>
    <submittedName>
        <fullName evidence="2">Uncharacterized protein</fullName>
    </submittedName>
</protein>
<dbReference type="AlphaFoldDB" id="M5FP59"/>
<accession>M5FP59</accession>
<sequence>MEDPTSWLEDQEVEEYEKGRQEWEKDRAVSSGQPSLPLTEEALEEYMLSQTHTT</sequence>
<feature type="compositionally biased region" description="Acidic residues" evidence="1">
    <location>
        <begin position="1"/>
        <end position="15"/>
    </location>
</feature>
<dbReference type="HOGENOM" id="CLU_3050279_0_0_1"/>
<dbReference type="GeneID" id="63689251"/>
<dbReference type="Proteomes" id="UP000030653">
    <property type="component" value="Unassembled WGS sequence"/>
</dbReference>